<evidence type="ECO:0000256" key="2">
    <source>
        <dbReference type="ARBA" id="ARBA00002803"/>
    </source>
</evidence>
<comment type="caution">
    <text evidence="13">The sequence shown here is derived from an EMBL/GenBank/DDBJ whole genome shotgun (WGS) entry which is preliminary data.</text>
</comment>
<dbReference type="InterPro" id="IPR001783">
    <property type="entry name" value="Lumazine-bd"/>
</dbReference>
<dbReference type="CDD" id="cd00402">
    <property type="entry name" value="Riboflavin_synthase_like"/>
    <property type="match status" value="1"/>
</dbReference>
<dbReference type="PROSITE" id="PS51177">
    <property type="entry name" value="LUMAZINE_BIND"/>
    <property type="match status" value="2"/>
</dbReference>
<evidence type="ECO:0000256" key="5">
    <source>
        <dbReference type="ARBA" id="ARBA00012827"/>
    </source>
</evidence>
<dbReference type="PIRSF" id="PIRSF000498">
    <property type="entry name" value="Riboflavin_syn_A"/>
    <property type="match status" value="1"/>
</dbReference>
<evidence type="ECO:0000313" key="13">
    <source>
        <dbReference type="EMBL" id="SMP45813.1"/>
    </source>
</evidence>
<comment type="function">
    <text evidence="2">Catalyzes the dismutation of two molecules of 6,7-dimethyl-8-ribityllumazine, resulting in the formation of riboflavin and 5-amino-6-(D-ribitylamino)uracil.</text>
</comment>
<dbReference type="GO" id="GO:0009231">
    <property type="term" value="P:riboflavin biosynthetic process"/>
    <property type="evidence" value="ECO:0007669"/>
    <property type="project" value="UniProtKB-KW"/>
</dbReference>
<dbReference type="FunFam" id="2.40.30.20:FF:000004">
    <property type="entry name" value="Riboflavin synthase, alpha subunit"/>
    <property type="match status" value="1"/>
</dbReference>
<dbReference type="FunFam" id="2.40.30.20:FF:000003">
    <property type="entry name" value="Riboflavin synthase, alpha subunit"/>
    <property type="match status" value="1"/>
</dbReference>
<keyword evidence="9" id="KW-0677">Repeat</keyword>
<evidence type="ECO:0000256" key="6">
    <source>
        <dbReference type="ARBA" id="ARBA00013950"/>
    </source>
</evidence>
<feature type="repeat" description="Lumazine-binding" evidence="11">
    <location>
        <begin position="1"/>
        <end position="97"/>
    </location>
</feature>
<dbReference type="GO" id="GO:0004746">
    <property type="term" value="F:riboflavin synthase activity"/>
    <property type="evidence" value="ECO:0007669"/>
    <property type="project" value="UniProtKB-UniRule"/>
</dbReference>
<evidence type="ECO:0000313" key="14">
    <source>
        <dbReference type="Proteomes" id="UP001158066"/>
    </source>
</evidence>
<evidence type="ECO:0000259" key="12">
    <source>
        <dbReference type="PROSITE" id="PS51177"/>
    </source>
</evidence>
<dbReference type="Gene3D" id="2.40.30.20">
    <property type="match status" value="2"/>
</dbReference>
<reference evidence="13" key="1">
    <citation type="submission" date="2017-05" db="EMBL/GenBank/DDBJ databases">
        <authorList>
            <person name="Varghese N."/>
            <person name="Submissions S."/>
        </authorList>
    </citation>
    <scope>NUCLEOTIDE SEQUENCE</scope>
    <source>
        <strain evidence="13">Su22</strain>
    </source>
</reference>
<dbReference type="PANTHER" id="PTHR21098">
    <property type="entry name" value="RIBOFLAVIN SYNTHASE ALPHA CHAIN"/>
    <property type="match status" value="1"/>
</dbReference>
<accession>A0AA46AI39</accession>
<dbReference type="NCBIfam" id="NF009566">
    <property type="entry name" value="PRK13020.1"/>
    <property type="match status" value="1"/>
</dbReference>
<dbReference type="PANTHER" id="PTHR21098:SF12">
    <property type="entry name" value="RIBOFLAVIN SYNTHASE"/>
    <property type="match status" value="1"/>
</dbReference>
<keyword evidence="8" id="KW-0808">Transferase</keyword>
<feature type="domain" description="Lumazine-binding" evidence="12">
    <location>
        <begin position="1"/>
        <end position="97"/>
    </location>
</feature>
<dbReference type="EC" id="2.5.1.9" evidence="5 10"/>
<evidence type="ECO:0000256" key="8">
    <source>
        <dbReference type="ARBA" id="ARBA00022679"/>
    </source>
</evidence>
<dbReference type="InterPro" id="IPR023366">
    <property type="entry name" value="ATP_synth_asu-like_sf"/>
</dbReference>
<protein>
    <recommendedName>
        <fullName evidence="6 10">Riboflavin synthase</fullName>
        <ecNumber evidence="5 10">2.5.1.9</ecNumber>
    </recommendedName>
</protein>
<dbReference type="SUPFAM" id="SSF63380">
    <property type="entry name" value="Riboflavin synthase domain-like"/>
    <property type="match status" value="2"/>
</dbReference>
<evidence type="ECO:0000256" key="7">
    <source>
        <dbReference type="ARBA" id="ARBA00022619"/>
    </source>
</evidence>
<dbReference type="NCBIfam" id="TIGR00187">
    <property type="entry name" value="ribE"/>
    <property type="match status" value="1"/>
</dbReference>
<dbReference type="NCBIfam" id="NF006767">
    <property type="entry name" value="PRK09289.1"/>
    <property type="match status" value="1"/>
</dbReference>
<dbReference type="InterPro" id="IPR026017">
    <property type="entry name" value="Lumazine-bd_dom"/>
</dbReference>
<name>A0AA46AI39_9CLOT</name>
<dbReference type="EMBL" id="FXUF01000002">
    <property type="protein sequence ID" value="SMP45813.1"/>
    <property type="molecule type" value="Genomic_DNA"/>
</dbReference>
<evidence type="ECO:0000256" key="1">
    <source>
        <dbReference type="ARBA" id="ARBA00000968"/>
    </source>
</evidence>
<feature type="domain" description="Lumazine-binding" evidence="12">
    <location>
        <begin position="98"/>
        <end position="194"/>
    </location>
</feature>
<comment type="catalytic activity">
    <reaction evidence="1">
        <text>2 6,7-dimethyl-8-(1-D-ribityl)lumazine + H(+) = 5-amino-6-(D-ribitylamino)uracil + riboflavin</text>
        <dbReference type="Rhea" id="RHEA:20772"/>
        <dbReference type="ChEBI" id="CHEBI:15378"/>
        <dbReference type="ChEBI" id="CHEBI:15934"/>
        <dbReference type="ChEBI" id="CHEBI:57986"/>
        <dbReference type="ChEBI" id="CHEBI:58201"/>
        <dbReference type="EC" id="2.5.1.9"/>
    </reaction>
</comment>
<evidence type="ECO:0000256" key="4">
    <source>
        <dbReference type="ARBA" id="ARBA00011233"/>
    </source>
</evidence>
<evidence type="ECO:0000256" key="9">
    <source>
        <dbReference type="ARBA" id="ARBA00022737"/>
    </source>
</evidence>
<comment type="pathway">
    <text evidence="3">Cofactor biosynthesis; riboflavin biosynthesis; riboflavin from 2-hydroxy-3-oxobutyl phosphate and 5-amino-6-(D-ribitylamino)uracil: step 2/2.</text>
</comment>
<dbReference type="AlphaFoldDB" id="A0AA46AI39"/>
<evidence type="ECO:0000256" key="11">
    <source>
        <dbReference type="PROSITE-ProRule" id="PRU00524"/>
    </source>
</evidence>
<keyword evidence="14" id="KW-1185">Reference proteome</keyword>
<keyword evidence="7" id="KW-0686">Riboflavin biosynthesis</keyword>
<dbReference type="RefSeq" id="WP_283408268.1">
    <property type="nucleotide sequence ID" value="NZ_FXUF01000002.1"/>
</dbReference>
<evidence type="ECO:0000256" key="10">
    <source>
        <dbReference type="NCBIfam" id="TIGR00187"/>
    </source>
</evidence>
<dbReference type="Pfam" id="PF00677">
    <property type="entry name" value="Lum_binding"/>
    <property type="match status" value="2"/>
</dbReference>
<comment type="subunit">
    <text evidence="4">Homotrimer.</text>
</comment>
<organism evidence="13 14">
    <name type="scientific">Anoxynatronum buryatiense</name>
    <dbReference type="NCBI Taxonomy" id="489973"/>
    <lineage>
        <taxon>Bacteria</taxon>
        <taxon>Bacillati</taxon>
        <taxon>Bacillota</taxon>
        <taxon>Clostridia</taxon>
        <taxon>Eubacteriales</taxon>
        <taxon>Clostridiaceae</taxon>
        <taxon>Anoxynatronum</taxon>
    </lineage>
</organism>
<feature type="repeat" description="Lumazine-binding" evidence="11">
    <location>
        <begin position="98"/>
        <end position="194"/>
    </location>
</feature>
<gene>
    <name evidence="13" type="ORF">SAMN06296020_102371</name>
</gene>
<evidence type="ECO:0000256" key="3">
    <source>
        <dbReference type="ARBA" id="ARBA00004887"/>
    </source>
</evidence>
<proteinExistence type="predicted"/>
<dbReference type="InterPro" id="IPR017938">
    <property type="entry name" value="Riboflavin_synthase-like_b-brl"/>
</dbReference>
<sequence>MFTGIIEEIGVIESIHHQGGQAMQLVIHSRQVLEDVRLGDSIAVNGICLTVTRFTPQSFQADVMPETFRSTSLAGLKTGSRVNLERALPANGRFGGHIVSGHIDGAGTLIRKSREANALWLEIQATEAIMKYIVLKGSVALDGTSLTVSKMWDERFAVSIIPHTAEMTILAEKQTGDRVNIECDVLAKYVEKLMNGSGQAADETGKITAGWLQEHGY</sequence>
<dbReference type="Proteomes" id="UP001158066">
    <property type="component" value="Unassembled WGS sequence"/>
</dbReference>